<dbReference type="EMBL" id="LS999141">
    <property type="protein sequence ID" value="SZF06459.1"/>
    <property type="molecule type" value="mRNA"/>
</dbReference>
<dbReference type="InterPro" id="IPR054708">
    <property type="entry name" value="MTPAP-like_central"/>
</dbReference>
<dbReference type="GO" id="GO:0005737">
    <property type="term" value="C:cytoplasm"/>
    <property type="evidence" value="ECO:0007669"/>
    <property type="project" value="UniProtKB-SubCell"/>
</dbReference>
<keyword evidence="6" id="KW-0479">Metal-binding</keyword>
<evidence type="ECO:0000256" key="2">
    <source>
        <dbReference type="ARBA" id="ARBA00001946"/>
    </source>
</evidence>
<evidence type="ECO:0000256" key="1">
    <source>
        <dbReference type="ARBA" id="ARBA00001936"/>
    </source>
</evidence>
<reference evidence="11" key="1">
    <citation type="submission" date="2018-09" db="EMBL/GenBank/DDBJ databases">
        <authorList>
            <person name="Parvin R."/>
            <person name="Begum J.A."/>
            <person name="Chowdhury E.H."/>
            <person name="Islam M.R."/>
            <person name="Harder T."/>
        </authorList>
    </citation>
    <scope>NUCLEOTIDE SEQUENCE</scope>
</reference>
<dbReference type="Gene3D" id="3.30.460.10">
    <property type="entry name" value="Beta Polymerase, domain 2"/>
    <property type="match status" value="1"/>
</dbReference>
<comment type="subcellular location">
    <subcellularLocation>
        <location evidence="3">Cytoplasm</location>
    </subcellularLocation>
</comment>
<comment type="cofactor">
    <cofactor evidence="2">
        <name>Mg(2+)</name>
        <dbReference type="ChEBI" id="CHEBI:18420"/>
    </cofactor>
</comment>
<evidence type="ECO:0000256" key="5">
    <source>
        <dbReference type="ARBA" id="ARBA00022679"/>
    </source>
</evidence>
<name>A0A3B0QNW8_PSOOV</name>
<evidence type="ECO:0000259" key="9">
    <source>
        <dbReference type="Pfam" id="PF03828"/>
    </source>
</evidence>
<evidence type="ECO:0000256" key="7">
    <source>
        <dbReference type="ARBA" id="ARBA00022842"/>
    </source>
</evidence>
<evidence type="ECO:0000256" key="3">
    <source>
        <dbReference type="ARBA" id="ARBA00004496"/>
    </source>
</evidence>
<evidence type="ECO:0000256" key="6">
    <source>
        <dbReference type="ARBA" id="ARBA00022723"/>
    </source>
</evidence>
<dbReference type="CDD" id="cd05402">
    <property type="entry name" value="NT_PAP_TUTase"/>
    <property type="match status" value="1"/>
</dbReference>
<evidence type="ECO:0000313" key="11">
    <source>
        <dbReference type="EMBL" id="SZF06459.1"/>
    </source>
</evidence>
<dbReference type="GO" id="GO:1990817">
    <property type="term" value="F:poly(A) RNA polymerase activity"/>
    <property type="evidence" value="ECO:0007669"/>
    <property type="project" value="UniProtKB-ARBA"/>
</dbReference>
<comment type="cofactor">
    <cofactor evidence="1">
        <name>Mn(2+)</name>
        <dbReference type="ChEBI" id="CHEBI:29035"/>
    </cofactor>
</comment>
<evidence type="ECO:0000256" key="4">
    <source>
        <dbReference type="ARBA" id="ARBA00022490"/>
    </source>
</evidence>
<sequence>MKQTYRSTNDLSCNFLKHWQQIVPHDFFTVNDISSKLKPIDIPDIIAPYQNLSVDERLLVKRKEFNEILSNIKMKSNQNVLYYEILNYLKEKLLLPKPLVDQRRKMIDQLENLLNNHKFKCKLQIYGSIDAGLAFKDNSDIDVFVNIPNSRLRCQSLTYLSEENFEEIRDHMREIRRILKNNHEILFPHGVNVETLLNRNIRVPLLRLTVFSEICEYNEFSEFNPLSIKCDLNINCALGLANTRLIRLFCKLDARFMAIAILVRLWVKNLLPDYLIISPYASTLLVVFYFQQKSIIPSVDYLIKHSSNQYRLFTNGCRTDFCTDFNFIKDNFPSSICKENIHQLFIGFFEYYSRFDFHKNYICTNTARILIKNNYPTNIVELYDPFDLKHNVTRKVNIDQLIHHLIQVLNDIIVGVKCSLINDEASGDCDEGTNDCSFDCGSNCETEYGSVSGNNPGGGFSPIFIMPNDGSRCTKSV</sequence>
<dbReference type="GO" id="GO:0031123">
    <property type="term" value="P:RNA 3'-end processing"/>
    <property type="evidence" value="ECO:0007669"/>
    <property type="project" value="TreeGrafter"/>
</dbReference>
<dbReference type="InterPro" id="IPR043519">
    <property type="entry name" value="NT_sf"/>
</dbReference>
<dbReference type="PANTHER" id="PTHR12271">
    <property type="entry name" value="POLY A POLYMERASE CID PAP -RELATED"/>
    <property type="match status" value="1"/>
</dbReference>
<dbReference type="Gene3D" id="1.10.1410.10">
    <property type="match status" value="1"/>
</dbReference>
<evidence type="ECO:0000256" key="8">
    <source>
        <dbReference type="ARBA" id="ARBA00038491"/>
    </source>
</evidence>
<accession>A0A3B0QNW8</accession>
<dbReference type="InterPro" id="IPR002058">
    <property type="entry name" value="PAP_assoc"/>
</dbReference>
<protein>
    <submittedName>
        <fullName evidence="11">Speckle targeted PIP5K1A-regulated poly(A)polymerase-like</fullName>
    </submittedName>
</protein>
<comment type="similarity">
    <text evidence="8">Belongs to the DNA polymerase type-B-like family. GLD2 subfamily.</text>
</comment>
<feature type="domain" description="Poly(A) RNA polymerase mitochondrial-like central palm" evidence="10">
    <location>
        <begin position="92"/>
        <end position="250"/>
    </location>
</feature>
<dbReference type="Pfam" id="PF22600">
    <property type="entry name" value="MTPAP-like_central"/>
    <property type="match status" value="1"/>
</dbReference>
<keyword evidence="7" id="KW-0460">Magnesium</keyword>
<keyword evidence="4" id="KW-0963">Cytoplasm</keyword>
<keyword evidence="5" id="KW-0808">Transferase</keyword>
<dbReference type="GO" id="GO:0046872">
    <property type="term" value="F:metal ion binding"/>
    <property type="evidence" value="ECO:0007669"/>
    <property type="project" value="UniProtKB-KW"/>
</dbReference>
<organism evidence="11">
    <name type="scientific">Psoroptes ovis</name>
    <name type="common">Sheep scab mite</name>
    <dbReference type="NCBI Taxonomy" id="83912"/>
    <lineage>
        <taxon>Eukaryota</taxon>
        <taxon>Metazoa</taxon>
        <taxon>Ecdysozoa</taxon>
        <taxon>Arthropoda</taxon>
        <taxon>Chelicerata</taxon>
        <taxon>Arachnida</taxon>
        <taxon>Acari</taxon>
        <taxon>Acariformes</taxon>
        <taxon>Sarcoptiformes</taxon>
        <taxon>Astigmata</taxon>
        <taxon>Psoroptidia</taxon>
        <taxon>Sarcoptoidea</taxon>
        <taxon>Psoroptidae</taxon>
        <taxon>Psoroptes</taxon>
    </lineage>
</organism>
<proteinExistence type="evidence at transcript level"/>
<gene>
    <name evidence="11" type="primary">PSOVI17g01850</name>
</gene>
<dbReference type="Pfam" id="PF03828">
    <property type="entry name" value="PAP_assoc"/>
    <property type="match status" value="1"/>
</dbReference>
<dbReference type="PANTHER" id="PTHR12271:SF40">
    <property type="entry name" value="POLY(A) RNA POLYMERASE GLD2"/>
    <property type="match status" value="1"/>
</dbReference>
<feature type="domain" description="PAP-associated" evidence="9">
    <location>
        <begin position="341"/>
        <end position="387"/>
    </location>
</feature>
<dbReference type="SUPFAM" id="SSF81301">
    <property type="entry name" value="Nucleotidyltransferase"/>
    <property type="match status" value="1"/>
</dbReference>
<evidence type="ECO:0000259" key="10">
    <source>
        <dbReference type="Pfam" id="PF22600"/>
    </source>
</evidence>
<dbReference type="AlphaFoldDB" id="A0A3B0QNW8"/>
<dbReference type="SUPFAM" id="SSF81631">
    <property type="entry name" value="PAP/OAS1 substrate-binding domain"/>
    <property type="match status" value="1"/>
</dbReference>